<dbReference type="OrthoDB" id="3452196at2759"/>
<dbReference type="Proteomes" id="UP000254866">
    <property type="component" value="Unassembled WGS sequence"/>
</dbReference>
<dbReference type="EMBL" id="NPIC01000002">
    <property type="protein sequence ID" value="RDL38650.1"/>
    <property type="molecule type" value="Genomic_DNA"/>
</dbReference>
<dbReference type="GeneID" id="43595839"/>
<feature type="domain" description="DUF7730" evidence="1">
    <location>
        <begin position="11"/>
        <end position="225"/>
    </location>
</feature>
<reference evidence="2 3" key="1">
    <citation type="journal article" date="2018" name="IMA Fungus">
        <title>IMA Genome-F 9: Draft genome sequence of Annulohypoxylon stygium, Aspergillus mulundensis, Berkeleyomyces basicola (syn. Thielaviopsis basicola), Ceratocystis smalleyi, two Cercospora beticola strains, Coleophoma cylindrospora, Fusarium fracticaudum, Phialophora cf. hyalina, and Morchella septimelata.</title>
        <authorList>
            <person name="Wingfield B.D."/>
            <person name="Bills G.F."/>
            <person name="Dong Y."/>
            <person name="Huang W."/>
            <person name="Nel W.J."/>
            <person name="Swalarsk-Parry B.S."/>
            <person name="Vaghefi N."/>
            <person name="Wilken P.M."/>
            <person name="An Z."/>
            <person name="de Beer Z.W."/>
            <person name="De Vos L."/>
            <person name="Chen L."/>
            <person name="Duong T.A."/>
            <person name="Gao Y."/>
            <person name="Hammerbacher A."/>
            <person name="Kikkert J.R."/>
            <person name="Li Y."/>
            <person name="Li H."/>
            <person name="Li K."/>
            <person name="Li Q."/>
            <person name="Liu X."/>
            <person name="Ma X."/>
            <person name="Naidoo K."/>
            <person name="Pethybridge S.J."/>
            <person name="Sun J."/>
            <person name="Steenkamp E.T."/>
            <person name="van der Nest M.A."/>
            <person name="van Wyk S."/>
            <person name="Wingfield M.J."/>
            <person name="Xiong C."/>
            <person name="Yue Q."/>
            <person name="Zhang X."/>
        </authorList>
    </citation>
    <scope>NUCLEOTIDE SEQUENCE [LARGE SCALE GENOMIC DNA]</scope>
    <source>
        <strain evidence="2 3">BP 5553</strain>
    </source>
</reference>
<dbReference type="AlphaFoldDB" id="A0A370TSY3"/>
<keyword evidence="3" id="KW-1185">Reference proteome</keyword>
<protein>
    <recommendedName>
        <fullName evidence="1">DUF7730 domain-containing protein</fullName>
    </recommendedName>
</protein>
<organism evidence="2 3">
    <name type="scientific">Venustampulla echinocandica</name>
    <dbReference type="NCBI Taxonomy" id="2656787"/>
    <lineage>
        <taxon>Eukaryota</taxon>
        <taxon>Fungi</taxon>
        <taxon>Dikarya</taxon>
        <taxon>Ascomycota</taxon>
        <taxon>Pezizomycotina</taxon>
        <taxon>Leotiomycetes</taxon>
        <taxon>Helotiales</taxon>
        <taxon>Pleuroascaceae</taxon>
        <taxon>Venustampulla</taxon>
    </lineage>
</organism>
<dbReference type="InterPro" id="IPR056632">
    <property type="entry name" value="DUF7730"/>
</dbReference>
<gene>
    <name evidence="2" type="ORF">BP5553_02990</name>
</gene>
<name>A0A370TSY3_9HELO</name>
<comment type="caution">
    <text evidence="2">The sequence shown here is derived from an EMBL/GenBank/DDBJ whole genome shotgun (WGS) entry which is preliminary data.</text>
</comment>
<evidence type="ECO:0000259" key="1">
    <source>
        <dbReference type="Pfam" id="PF24864"/>
    </source>
</evidence>
<accession>A0A370TSY3</accession>
<dbReference type="STRING" id="2656787.A0A370TSY3"/>
<evidence type="ECO:0000313" key="3">
    <source>
        <dbReference type="Proteomes" id="UP000254866"/>
    </source>
</evidence>
<sequence length="318" mass="36877">MANTSFKNPTHPQTGSLLFSQFPTEIRLQIYQEVISTWHWTKRIHIIFRQCLDSDNNRGDSIPTYVPCAVSPEDQHEPTVSEMVHYQREPMVSNLAIFWTCQRLYTEAIGFLYSAPTFDFLSFMDACNFLKCIPLQNLNSINSLHLTGSAFRSYYPTLLPTDVNLHANWLEVCSILERMEGLQELRINIRSTPPDMANEKELLKALLAVRVMGKGKFVVQIPRTASGGEDRLRSDRDRDITDEEILNDSDRAESGLHFRIERRTWAGEVETTTEIGLAVHHGRPRRKKRRWLCFPCWIIIRLGVVAWEEFEDRVLHID</sequence>
<dbReference type="Pfam" id="PF24864">
    <property type="entry name" value="DUF7730"/>
    <property type="match status" value="1"/>
</dbReference>
<evidence type="ECO:0000313" key="2">
    <source>
        <dbReference type="EMBL" id="RDL38650.1"/>
    </source>
</evidence>
<proteinExistence type="predicted"/>
<dbReference type="PANTHER" id="PTHR38790">
    <property type="entry name" value="2EXR DOMAIN-CONTAINING PROTEIN-RELATED"/>
    <property type="match status" value="1"/>
</dbReference>
<dbReference type="RefSeq" id="XP_031871306.1">
    <property type="nucleotide sequence ID" value="XM_032011613.1"/>
</dbReference>